<dbReference type="Proteomes" id="UP000317638">
    <property type="component" value="Unassembled WGS sequence"/>
</dbReference>
<evidence type="ECO:0000256" key="5">
    <source>
        <dbReference type="SAM" id="Phobius"/>
    </source>
</evidence>
<dbReference type="GO" id="GO:0005886">
    <property type="term" value="C:plasma membrane"/>
    <property type="evidence" value="ECO:0007669"/>
    <property type="project" value="UniProtKB-SubCell"/>
</dbReference>
<dbReference type="InterPro" id="IPR002550">
    <property type="entry name" value="CNNM"/>
</dbReference>
<dbReference type="AlphaFoldDB" id="A0A553JZQ2"/>
<organism evidence="7 8">
    <name type="scientific">Tessaracoccus rhinocerotis</name>
    <dbReference type="NCBI Taxonomy" id="1689449"/>
    <lineage>
        <taxon>Bacteria</taxon>
        <taxon>Bacillati</taxon>
        <taxon>Actinomycetota</taxon>
        <taxon>Actinomycetes</taxon>
        <taxon>Propionibacteriales</taxon>
        <taxon>Propionibacteriaceae</taxon>
        <taxon>Tessaracoccus</taxon>
    </lineage>
</organism>
<gene>
    <name evidence="7" type="ORF">FOJ82_10280</name>
</gene>
<keyword evidence="8" id="KW-1185">Reference proteome</keyword>
<keyword evidence="3 5" id="KW-0472">Membrane</keyword>
<feature type="domain" description="CNNM transmembrane" evidence="6">
    <location>
        <begin position="1"/>
        <end position="198"/>
    </location>
</feature>
<dbReference type="InterPro" id="IPR000644">
    <property type="entry name" value="CBS_dom"/>
</dbReference>
<reference evidence="7 8" key="1">
    <citation type="submission" date="2019-07" db="EMBL/GenBank/DDBJ databases">
        <authorList>
            <person name="Zhou L.-Y."/>
        </authorList>
    </citation>
    <scope>NUCLEOTIDE SEQUENCE [LARGE SCALE GENOMIC DNA]</scope>
    <source>
        <strain evidence="7 8">YIM 101269</strain>
    </source>
</reference>
<dbReference type="PANTHER" id="PTHR43099">
    <property type="entry name" value="UPF0053 PROTEIN YRKA"/>
    <property type="match status" value="1"/>
</dbReference>
<dbReference type="OrthoDB" id="110231at2"/>
<keyword evidence="3 5" id="KW-0812">Transmembrane</keyword>
<name>A0A553JZQ2_9ACTN</name>
<protein>
    <submittedName>
        <fullName evidence="7">HlyC/CorC family transporter</fullName>
    </submittedName>
</protein>
<feature type="transmembrane region" description="Helical" evidence="5">
    <location>
        <begin position="52"/>
        <end position="73"/>
    </location>
</feature>
<evidence type="ECO:0000256" key="3">
    <source>
        <dbReference type="PROSITE-ProRule" id="PRU01193"/>
    </source>
</evidence>
<dbReference type="InterPro" id="IPR051676">
    <property type="entry name" value="UPF0053_domain"/>
</dbReference>
<keyword evidence="2" id="KW-1003">Cell membrane</keyword>
<feature type="transmembrane region" description="Helical" evidence="5">
    <location>
        <begin position="93"/>
        <end position="115"/>
    </location>
</feature>
<sequence length="352" mass="37380">MWVTIWTVVIIFLSAFFVAAEFALMSAKRHRLEQAAKESAAGRAALKNSSELTLLLAGSQLGITVCTLALGAITKPAVHHALMPVLDLTGMPVAVADVVAFVLALFLVTFLHLVVGEMAPKSWAIAHPEKSAMLLSLPMRAFMAVTRPALKALNGAANWLVHKAGSPVVDELSSGQDPDSLRHLVEHSANVGALDAGYRATLASALDLRELTVADVAVHDDITWVRPDATVAEIQQASIDSAHRRIIVREDGRTSGVVHVRDTLQDAAQGQTAGSLARQALVLDAATPLAQALREMREGGTQLALVCEDGVETGLLSVTDIMLRMLPIRQTTPAAGAERAPSVKSAHPHRTV</sequence>
<dbReference type="Gene3D" id="3.10.580.10">
    <property type="entry name" value="CBS-domain"/>
    <property type="match status" value="1"/>
</dbReference>
<evidence type="ECO:0000256" key="4">
    <source>
        <dbReference type="SAM" id="MobiDB-lite"/>
    </source>
</evidence>
<comment type="subcellular location">
    <subcellularLocation>
        <location evidence="1">Cell membrane</location>
        <topology evidence="1">Multi-pass membrane protein</topology>
    </subcellularLocation>
</comment>
<evidence type="ECO:0000313" key="7">
    <source>
        <dbReference type="EMBL" id="TRY17917.1"/>
    </source>
</evidence>
<proteinExistence type="predicted"/>
<feature type="region of interest" description="Disordered" evidence="4">
    <location>
        <begin position="332"/>
        <end position="352"/>
    </location>
</feature>
<feature type="transmembrane region" description="Helical" evidence="5">
    <location>
        <begin position="6"/>
        <end position="24"/>
    </location>
</feature>
<dbReference type="PROSITE" id="PS51846">
    <property type="entry name" value="CNNM"/>
    <property type="match status" value="1"/>
</dbReference>
<accession>A0A553JZQ2</accession>
<dbReference type="SUPFAM" id="SSF54631">
    <property type="entry name" value="CBS-domain pair"/>
    <property type="match status" value="1"/>
</dbReference>
<evidence type="ECO:0000256" key="2">
    <source>
        <dbReference type="ARBA" id="ARBA00022475"/>
    </source>
</evidence>
<dbReference type="Pfam" id="PF01595">
    <property type="entry name" value="CNNM"/>
    <property type="match status" value="1"/>
</dbReference>
<evidence type="ECO:0000256" key="1">
    <source>
        <dbReference type="ARBA" id="ARBA00004651"/>
    </source>
</evidence>
<dbReference type="EMBL" id="VKKG01000004">
    <property type="protein sequence ID" value="TRY17917.1"/>
    <property type="molecule type" value="Genomic_DNA"/>
</dbReference>
<keyword evidence="3 5" id="KW-1133">Transmembrane helix</keyword>
<comment type="caution">
    <text evidence="7">The sequence shown here is derived from an EMBL/GenBank/DDBJ whole genome shotgun (WGS) entry which is preliminary data.</text>
</comment>
<dbReference type="Pfam" id="PF00571">
    <property type="entry name" value="CBS"/>
    <property type="match status" value="2"/>
</dbReference>
<dbReference type="PANTHER" id="PTHR43099:SF5">
    <property type="entry name" value="HLYC_CORC FAMILY TRANSPORTER"/>
    <property type="match status" value="1"/>
</dbReference>
<dbReference type="InterPro" id="IPR046342">
    <property type="entry name" value="CBS_dom_sf"/>
</dbReference>
<evidence type="ECO:0000259" key="6">
    <source>
        <dbReference type="PROSITE" id="PS51846"/>
    </source>
</evidence>
<evidence type="ECO:0000313" key="8">
    <source>
        <dbReference type="Proteomes" id="UP000317638"/>
    </source>
</evidence>